<dbReference type="AlphaFoldDB" id="A0ABC9X247"/>
<dbReference type="Proteomes" id="UP001623348">
    <property type="component" value="Unassembled WGS sequence"/>
</dbReference>
<feature type="compositionally biased region" description="Basic residues" evidence="1">
    <location>
        <begin position="40"/>
        <end position="50"/>
    </location>
</feature>
<feature type="compositionally biased region" description="Polar residues" evidence="1">
    <location>
        <begin position="27"/>
        <end position="39"/>
    </location>
</feature>
<organism evidence="2 3">
    <name type="scientific">Grus japonensis</name>
    <name type="common">Japanese crane</name>
    <name type="synonym">Red-crowned crane</name>
    <dbReference type="NCBI Taxonomy" id="30415"/>
    <lineage>
        <taxon>Eukaryota</taxon>
        <taxon>Metazoa</taxon>
        <taxon>Chordata</taxon>
        <taxon>Craniata</taxon>
        <taxon>Vertebrata</taxon>
        <taxon>Euteleostomi</taxon>
        <taxon>Archelosauria</taxon>
        <taxon>Archosauria</taxon>
        <taxon>Dinosauria</taxon>
        <taxon>Saurischia</taxon>
        <taxon>Theropoda</taxon>
        <taxon>Coelurosauria</taxon>
        <taxon>Aves</taxon>
        <taxon>Neognathae</taxon>
        <taxon>Neoaves</taxon>
        <taxon>Gruiformes</taxon>
        <taxon>Gruidae</taxon>
        <taxon>Grus</taxon>
    </lineage>
</organism>
<protein>
    <submittedName>
        <fullName evidence="2">Uncharacterized protein</fullName>
    </submittedName>
</protein>
<reference evidence="2 3" key="1">
    <citation type="submission" date="2024-06" db="EMBL/GenBank/DDBJ databases">
        <title>The draft genome of Grus japonensis, version 3.</title>
        <authorList>
            <person name="Nabeshima K."/>
            <person name="Suzuki S."/>
            <person name="Onuma M."/>
        </authorList>
    </citation>
    <scope>NUCLEOTIDE SEQUENCE [LARGE SCALE GENOMIC DNA]</scope>
    <source>
        <strain evidence="2 3">451A</strain>
    </source>
</reference>
<sequence length="74" mass="8117">MRGRATGRCEDIRNKSVSQLTPLSRFQANSTTVSSVQFQQKRRSSLSKGKVQRRCQCNNVIEGMMPVAAEGSAG</sequence>
<feature type="region of interest" description="Disordered" evidence="1">
    <location>
        <begin position="27"/>
        <end position="50"/>
    </location>
</feature>
<evidence type="ECO:0000313" key="3">
    <source>
        <dbReference type="Proteomes" id="UP001623348"/>
    </source>
</evidence>
<gene>
    <name evidence="2" type="ORF">GRJ2_001640800</name>
</gene>
<keyword evidence="3" id="KW-1185">Reference proteome</keyword>
<accession>A0ABC9X247</accession>
<name>A0ABC9X247_GRUJA</name>
<dbReference type="EMBL" id="BAAFJT010000006">
    <property type="protein sequence ID" value="GAB0191755.1"/>
    <property type="molecule type" value="Genomic_DNA"/>
</dbReference>
<evidence type="ECO:0000313" key="2">
    <source>
        <dbReference type="EMBL" id="GAB0191755.1"/>
    </source>
</evidence>
<proteinExistence type="predicted"/>
<comment type="caution">
    <text evidence="2">The sequence shown here is derived from an EMBL/GenBank/DDBJ whole genome shotgun (WGS) entry which is preliminary data.</text>
</comment>
<evidence type="ECO:0000256" key="1">
    <source>
        <dbReference type="SAM" id="MobiDB-lite"/>
    </source>
</evidence>